<keyword evidence="2" id="KW-0804">Transcription</keyword>
<accession>A0A167WJ77</accession>
<reference evidence="5 6" key="1">
    <citation type="journal article" date="2016" name="Genome Biol. Evol.">
        <title>Divergent and convergent evolution of fungal pathogenicity.</title>
        <authorList>
            <person name="Shang Y."/>
            <person name="Xiao G."/>
            <person name="Zheng P."/>
            <person name="Cen K."/>
            <person name="Zhan S."/>
            <person name="Wang C."/>
        </authorList>
    </citation>
    <scope>NUCLEOTIDE SEQUENCE [LARGE SCALE GENOMIC DNA]</scope>
    <source>
        <strain evidence="5 6">ARSEF 7405</strain>
    </source>
</reference>
<dbReference type="PANTHER" id="PTHR35392:SF1">
    <property type="entry name" value="ZN(II)2CYS6 TRANSCRIPTION FACTOR (EUROFUNG)"/>
    <property type="match status" value="1"/>
</dbReference>
<sequence length="884" mass="97166">MLSASQTEVHQRQQQSQRQTSYIDPLTAATTNSLTTTNMTLDQSALQYLGHGQHQTEASNDGGATNTVATDTFFDAGAYLQSHPGDVFDWTEFTTADMMPFQPSRINQLSESPFFTPMHAASATSNVAAADQISQASPLAAGAPVQTPMHTPLAPELGQFAVGHHSPESFRMEDRIISSPGSARSGDTNAVSDPGSWFFVDGYRGPSDSPTFTNHSHGHSHEFFVNPSQMLHNRSTLSLTLSDSSFSDLGALGPAGSPLSLGSPHHGIPSNDHYTDGARHTHSPSLTPASSDEVGYFHGGVHLNNAAVHTNQSAAIQQWIPPAPWSDHHPHHHHTESDVSVNVNVNPVNVVRQARAARPSSNSSSSASAPKPANASSQKSRRRAATTAKSQDTRVRKCAHSHSSSTSSIASTASAVSLISAADSTDAPPKKRIGKRTGPLKPDQRKQASEIRKLRACLRCKFLKKTCDKGEPCAGCKPSHARLWQVPCTRIDIKDIAYFLKDWKADYFYLPPSESPTPSLASLLTILESIDTTTNTSSLCHFSNRERTLFITHGYGHSLPVKAREICVTDDSCLEMKWVETYCSGTGFKPPHFKQATSRMCCTDDSVSQSLLSEYLDNHLDMPGSFEQFVDGYFAGTPFVTEMLKTSFRFYVRTGSPIIRKALKLVIAYNLTMNVTLLEGIGELDLNDHFKGQVQNQSSLYAGRIMAPILINFAIKRGLAKIWRELQKEVLEDLSSLYSSVYSGEKLKNWPTIFFLAVLVLGIWEEIQFDSHYRMSPESREENKAGEGPSEKFCADMEGTPIGVIVGLFQAISQKVPSFMEWDTSKHGNLFNHNADVCDALTEVREHVSRYEPYLRTRSDSKFDADDFDSLSNKFVSRLVIRAN</sequence>
<evidence type="ECO:0000256" key="2">
    <source>
        <dbReference type="ARBA" id="ARBA00023163"/>
    </source>
</evidence>
<dbReference type="GO" id="GO:0000981">
    <property type="term" value="F:DNA-binding transcription factor activity, RNA polymerase II-specific"/>
    <property type="evidence" value="ECO:0007669"/>
    <property type="project" value="InterPro"/>
</dbReference>
<feature type="region of interest" description="Disordered" evidence="4">
    <location>
        <begin position="257"/>
        <end position="291"/>
    </location>
</feature>
<feature type="compositionally biased region" description="Low complexity" evidence="4">
    <location>
        <begin position="401"/>
        <end position="422"/>
    </location>
</feature>
<proteinExistence type="predicted"/>
<dbReference type="InterPro" id="IPR001138">
    <property type="entry name" value="Zn2Cys6_DnaBD"/>
</dbReference>
<feature type="compositionally biased region" description="Low complexity" evidence="4">
    <location>
        <begin position="339"/>
        <end position="378"/>
    </location>
</feature>
<dbReference type="VEuPathDB" id="FungiDB:AAP_04711"/>
<organism evidence="5 6">
    <name type="scientific">Ascosphaera apis ARSEF 7405</name>
    <dbReference type="NCBI Taxonomy" id="392613"/>
    <lineage>
        <taxon>Eukaryota</taxon>
        <taxon>Fungi</taxon>
        <taxon>Dikarya</taxon>
        <taxon>Ascomycota</taxon>
        <taxon>Pezizomycotina</taxon>
        <taxon>Eurotiomycetes</taxon>
        <taxon>Eurotiomycetidae</taxon>
        <taxon>Onygenales</taxon>
        <taxon>Ascosphaeraceae</taxon>
        <taxon>Ascosphaera</taxon>
    </lineage>
</organism>
<dbReference type="GO" id="GO:0008270">
    <property type="term" value="F:zinc ion binding"/>
    <property type="evidence" value="ECO:0007669"/>
    <property type="project" value="InterPro"/>
</dbReference>
<name>A0A167WJ77_9EURO</name>
<gene>
    <name evidence="5" type="ORF">AAP_04711</name>
</gene>
<dbReference type="AlphaFoldDB" id="A0A167WJ77"/>
<dbReference type="PANTHER" id="PTHR35392">
    <property type="entry name" value="ZN(II)2CYS6 TRANSCRIPTION FACTOR (EUROFUNG)-RELATED-RELATED"/>
    <property type="match status" value="1"/>
</dbReference>
<dbReference type="Proteomes" id="UP000242877">
    <property type="component" value="Unassembled WGS sequence"/>
</dbReference>
<evidence type="ECO:0000256" key="1">
    <source>
        <dbReference type="ARBA" id="ARBA00023015"/>
    </source>
</evidence>
<keyword evidence="3" id="KW-0539">Nucleus</keyword>
<feature type="region of interest" description="Disordered" evidence="4">
    <location>
        <begin position="321"/>
        <end position="448"/>
    </location>
</feature>
<dbReference type="EMBL" id="AZGZ01000023">
    <property type="protein sequence ID" value="KZZ88919.1"/>
    <property type="molecule type" value="Genomic_DNA"/>
</dbReference>
<evidence type="ECO:0000313" key="6">
    <source>
        <dbReference type="Proteomes" id="UP000242877"/>
    </source>
</evidence>
<dbReference type="OrthoDB" id="4205680at2759"/>
<evidence type="ECO:0000313" key="5">
    <source>
        <dbReference type="EMBL" id="KZZ88919.1"/>
    </source>
</evidence>
<feature type="region of interest" description="Disordered" evidence="4">
    <location>
        <begin position="1"/>
        <end position="24"/>
    </location>
</feature>
<protein>
    <recommendedName>
        <fullName evidence="7">C6 finger domain-containing protein</fullName>
    </recommendedName>
</protein>
<evidence type="ECO:0000256" key="4">
    <source>
        <dbReference type="SAM" id="MobiDB-lite"/>
    </source>
</evidence>
<comment type="caution">
    <text evidence="5">The sequence shown here is derived from an EMBL/GenBank/DDBJ whole genome shotgun (WGS) entry which is preliminary data.</text>
</comment>
<keyword evidence="1" id="KW-0805">Transcription regulation</keyword>
<dbReference type="CDD" id="cd00067">
    <property type="entry name" value="GAL4"/>
    <property type="match status" value="1"/>
</dbReference>
<dbReference type="InterPro" id="IPR052973">
    <property type="entry name" value="Fungal_sec-metab_reg_TF"/>
</dbReference>
<evidence type="ECO:0000256" key="3">
    <source>
        <dbReference type="ARBA" id="ARBA00023242"/>
    </source>
</evidence>
<evidence type="ECO:0008006" key="7">
    <source>
        <dbReference type="Google" id="ProtNLM"/>
    </source>
</evidence>
<keyword evidence="6" id="KW-1185">Reference proteome</keyword>